<accession>A0A6N6VL79</accession>
<evidence type="ECO:0000256" key="1">
    <source>
        <dbReference type="SAM" id="SignalP"/>
    </source>
</evidence>
<reference evidence="2 3" key="1">
    <citation type="submission" date="2019-09" db="EMBL/GenBank/DDBJ databases">
        <title>Parvibaculum sedimenti sp. nov., isolated from sediment.</title>
        <authorList>
            <person name="Wang Y."/>
        </authorList>
    </citation>
    <scope>NUCLEOTIDE SEQUENCE [LARGE SCALE GENOMIC DNA]</scope>
    <source>
        <strain evidence="2 3">HXT-9</strain>
    </source>
</reference>
<gene>
    <name evidence="2" type="ORF">F2P47_09225</name>
</gene>
<protein>
    <submittedName>
        <fullName evidence="2">Uncharacterized protein</fullName>
    </submittedName>
</protein>
<dbReference type="Proteomes" id="UP000468901">
    <property type="component" value="Unassembled WGS sequence"/>
</dbReference>
<name>A0A6N6VL79_9HYPH</name>
<dbReference type="AlphaFoldDB" id="A0A6N6VL79"/>
<dbReference type="RefSeq" id="WP_152216063.1">
    <property type="nucleotide sequence ID" value="NZ_JBAQYD010000206.1"/>
</dbReference>
<organism evidence="2 3">
    <name type="scientific">Parvibaculum sedimenti</name>
    <dbReference type="NCBI Taxonomy" id="2608632"/>
    <lineage>
        <taxon>Bacteria</taxon>
        <taxon>Pseudomonadati</taxon>
        <taxon>Pseudomonadota</taxon>
        <taxon>Alphaproteobacteria</taxon>
        <taxon>Hyphomicrobiales</taxon>
        <taxon>Parvibaculaceae</taxon>
        <taxon>Parvibaculum</taxon>
    </lineage>
</organism>
<evidence type="ECO:0000313" key="3">
    <source>
        <dbReference type="Proteomes" id="UP000468901"/>
    </source>
</evidence>
<feature type="signal peptide" evidence="1">
    <location>
        <begin position="1"/>
        <end position="20"/>
    </location>
</feature>
<keyword evidence="1" id="KW-0732">Signal</keyword>
<keyword evidence="3" id="KW-1185">Reference proteome</keyword>
<feature type="chain" id="PRO_5027062747" evidence="1">
    <location>
        <begin position="21"/>
        <end position="113"/>
    </location>
</feature>
<evidence type="ECO:0000313" key="2">
    <source>
        <dbReference type="EMBL" id="KAB7740178.1"/>
    </source>
</evidence>
<dbReference type="EMBL" id="WESC01000007">
    <property type="protein sequence ID" value="KAB7740178.1"/>
    <property type="molecule type" value="Genomic_DNA"/>
</dbReference>
<proteinExistence type="predicted"/>
<sequence length="113" mass="12112">MRLAGAVVLGISLVGGTAQAAEVTGTGTLVMKDKYHTQTEWGSGLSLPRAGKITRVMDGTYGFAIRNAKGEEVANFLDPQQAVGLKLAAGNYVLDPYVCTRHRHHHVEVTAEY</sequence>
<comment type="caution">
    <text evidence="2">The sequence shown here is derived from an EMBL/GenBank/DDBJ whole genome shotgun (WGS) entry which is preliminary data.</text>
</comment>